<dbReference type="CDD" id="cd15777">
    <property type="entry name" value="CRBN_C_like"/>
    <property type="match status" value="1"/>
</dbReference>
<feature type="region of interest" description="Disordered" evidence="9">
    <location>
        <begin position="1"/>
        <end position="31"/>
    </location>
</feature>
<proteinExistence type="inferred from homology"/>
<keyword evidence="7" id="KW-0862">Zinc</keyword>
<dbReference type="Gene3D" id="1.20.58.1480">
    <property type="match status" value="1"/>
</dbReference>
<keyword evidence="12" id="KW-1185">Reference proteome</keyword>
<comment type="pathway">
    <text evidence="2">Protein modification; protein ubiquitination.</text>
</comment>
<evidence type="ECO:0000259" key="10">
    <source>
        <dbReference type="PROSITE" id="PS51788"/>
    </source>
</evidence>
<dbReference type="Pfam" id="PF02190">
    <property type="entry name" value="LON_substr_bdg"/>
    <property type="match status" value="1"/>
</dbReference>
<evidence type="ECO:0000313" key="11">
    <source>
        <dbReference type="EMBL" id="DAZ94514.1"/>
    </source>
</evidence>
<evidence type="ECO:0000256" key="9">
    <source>
        <dbReference type="SAM" id="MobiDB-lite"/>
    </source>
</evidence>
<dbReference type="AlphaFoldDB" id="A0AAV2YPG7"/>
<dbReference type="GO" id="GO:0046872">
    <property type="term" value="F:metal ion binding"/>
    <property type="evidence" value="ECO:0007669"/>
    <property type="project" value="UniProtKB-KW"/>
</dbReference>
<dbReference type="SMART" id="SM00464">
    <property type="entry name" value="LON"/>
    <property type="match status" value="1"/>
</dbReference>
<comment type="caution">
    <text evidence="11">The sequence shown here is derived from an EMBL/GenBank/DDBJ whole genome shotgun (WGS) entry which is preliminary data.</text>
</comment>
<dbReference type="SUPFAM" id="SSF88697">
    <property type="entry name" value="PUA domain-like"/>
    <property type="match status" value="1"/>
</dbReference>
<dbReference type="Gene3D" id="2.170.150.20">
    <property type="entry name" value="Peptide methionine sulfoxide reductase"/>
    <property type="match status" value="1"/>
</dbReference>
<reference evidence="11" key="1">
    <citation type="submission" date="2022-11" db="EMBL/GenBank/DDBJ databases">
        <authorList>
            <person name="Morgan W.R."/>
            <person name="Tartar A."/>
        </authorList>
    </citation>
    <scope>NUCLEOTIDE SEQUENCE</scope>
    <source>
        <strain evidence="11">ARSEF 373</strain>
    </source>
</reference>
<sequence length="401" mass="45049">MMDPHVHDTMTVDERPVDGRGSTRPSGDGAHAYLGELQDVEHVHRSLLPAGRVVTLPLVYLRDTVLFPGDELPLKMFPGQSVAAVRSRIAGEGGLLAVVCVDQSLEFFGTTVRVEHFHVGEDDQTAVTGVAKQRFRLKAVRHTDLETLKGDVEILPDYAPLPLPFPVPRTTWKRPNVLPGAPSLPTRRRPLRLPRTPGHWDYRTYRLFDGAALVEQIQQTMLASADWNWFRQMTTDEGSAATLVRSLTLPSSQQDPTTFSFWLAGNIPMDQRQRLELLQINCTVRRLQRLLQLLQAMEEHIYCARCETPLAKTRDIFSMTNQGATGTFLNPGGCVHQTLTLRAIQESNTDNGHEHSTEASWFPGYAWSILHCARCMNHLGWRFDRIRGCLSTISSAFVAQH</sequence>
<evidence type="ECO:0000256" key="6">
    <source>
        <dbReference type="ARBA" id="ARBA00022786"/>
    </source>
</evidence>
<keyword evidence="5" id="KW-0479">Metal-binding</keyword>
<dbReference type="InterPro" id="IPR004910">
    <property type="entry name" value="Yippee/Mis18/Cereblon"/>
</dbReference>
<dbReference type="InterPro" id="IPR034750">
    <property type="entry name" value="CULT"/>
</dbReference>
<organism evidence="11 12">
    <name type="scientific">Lagenidium giganteum</name>
    <dbReference type="NCBI Taxonomy" id="4803"/>
    <lineage>
        <taxon>Eukaryota</taxon>
        <taxon>Sar</taxon>
        <taxon>Stramenopiles</taxon>
        <taxon>Oomycota</taxon>
        <taxon>Peronosporomycetes</taxon>
        <taxon>Pythiales</taxon>
        <taxon>Pythiaceae</taxon>
    </lineage>
</organism>
<comment type="subcellular location">
    <subcellularLocation>
        <location evidence="1">Nucleus</location>
    </subcellularLocation>
</comment>
<dbReference type="PANTHER" id="PTHR46732">
    <property type="entry name" value="ATP-DEPENDENT PROTEASE LA (LON) DOMAIN PROTEIN"/>
    <property type="match status" value="1"/>
</dbReference>
<dbReference type="Pfam" id="PF03226">
    <property type="entry name" value="Yippee-Mis18"/>
    <property type="match status" value="1"/>
</dbReference>
<name>A0AAV2YPG7_9STRA</name>
<dbReference type="FunFam" id="2.170.150.20:FF:000007">
    <property type="entry name" value="Protein cereblon"/>
    <property type="match status" value="1"/>
</dbReference>
<protein>
    <recommendedName>
        <fullName evidence="4">Protein cereblon</fullName>
    </recommendedName>
</protein>
<dbReference type="InterPro" id="IPR003111">
    <property type="entry name" value="Lon_prtase_N"/>
</dbReference>
<dbReference type="InterPro" id="IPR046336">
    <property type="entry name" value="Lon_prtase_N_sf"/>
</dbReference>
<gene>
    <name evidence="11" type="ORF">N0F65_011867</name>
</gene>
<evidence type="ECO:0000313" key="12">
    <source>
        <dbReference type="Proteomes" id="UP001146120"/>
    </source>
</evidence>
<evidence type="ECO:0000256" key="7">
    <source>
        <dbReference type="ARBA" id="ARBA00022833"/>
    </source>
</evidence>
<evidence type="ECO:0000256" key="3">
    <source>
        <dbReference type="ARBA" id="ARBA00005293"/>
    </source>
</evidence>
<dbReference type="InterPro" id="IPR015947">
    <property type="entry name" value="PUA-like_sf"/>
</dbReference>
<dbReference type="EMBL" id="DAKRPA010000247">
    <property type="protein sequence ID" value="DAZ94514.1"/>
    <property type="molecule type" value="Genomic_DNA"/>
</dbReference>
<keyword evidence="6" id="KW-0833">Ubl conjugation pathway</keyword>
<evidence type="ECO:0000256" key="5">
    <source>
        <dbReference type="ARBA" id="ARBA00022723"/>
    </source>
</evidence>
<dbReference type="Proteomes" id="UP001146120">
    <property type="component" value="Unassembled WGS sequence"/>
</dbReference>
<evidence type="ECO:0000256" key="1">
    <source>
        <dbReference type="ARBA" id="ARBA00004123"/>
    </source>
</evidence>
<dbReference type="GO" id="GO:0005634">
    <property type="term" value="C:nucleus"/>
    <property type="evidence" value="ECO:0007669"/>
    <property type="project" value="UniProtKB-SubCell"/>
</dbReference>
<feature type="domain" description="CULT" evidence="10">
    <location>
        <begin position="298"/>
        <end position="401"/>
    </location>
</feature>
<accession>A0AAV2YPG7</accession>
<keyword evidence="8" id="KW-0539">Nucleus</keyword>
<comment type="similarity">
    <text evidence="3">Belongs to the CRBN family.</text>
</comment>
<reference evidence="11" key="2">
    <citation type="journal article" date="2023" name="Microbiol Resour">
        <title>Decontamination and Annotation of the Draft Genome Sequence of the Oomycete Lagenidium giganteum ARSEF 373.</title>
        <authorList>
            <person name="Morgan W.R."/>
            <person name="Tartar A."/>
        </authorList>
    </citation>
    <scope>NUCLEOTIDE SEQUENCE</scope>
    <source>
        <strain evidence="11">ARSEF 373</strain>
    </source>
</reference>
<feature type="compositionally biased region" description="Basic and acidic residues" evidence="9">
    <location>
        <begin position="1"/>
        <end position="18"/>
    </location>
</feature>
<dbReference type="Gene3D" id="2.30.130.40">
    <property type="entry name" value="LON domain-like"/>
    <property type="match status" value="1"/>
</dbReference>
<evidence type="ECO:0000256" key="4">
    <source>
        <dbReference type="ARBA" id="ARBA00014394"/>
    </source>
</evidence>
<evidence type="ECO:0000256" key="2">
    <source>
        <dbReference type="ARBA" id="ARBA00004906"/>
    </source>
</evidence>
<evidence type="ECO:0000256" key="8">
    <source>
        <dbReference type="ARBA" id="ARBA00023242"/>
    </source>
</evidence>
<dbReference type="PANTHER" id="PTHR46732:SF8">
    <property type="entry name" value="ATP-DEPENDENT PROTEASE LA (LON) DOMAIN PROTEIN"/>
    <property type="match status" value="1"/>
</dbReference>
<dbReference type="PROSITE" id="PS51788">
    <property type="entry name" value="CULT"/>
    <property type="match status" value="1"/>
</dbReference>